<dbReference type="STRING" id="670052.PA27867_0469"/>
<dbReference type="SUPFAM" id="SSF52266">
    <property type="entry name" value="SGNH hydrolase"/>
    <property type="match status" value="1"/>
</dbReference>
<sequence>MDILAIDEAAADAAAKYRPILDQGQNLIAKLDMNAADCSVFVLGDSTGNGIPTTNPEGSEWVTLWAIQLGQRYPSLKILSRSFSDGLTAWSGTVTTLQSGVAPSGLVNAFHDTFSYGARTTLVGALPEVGNAWTAAGTIASGVITTDGATAGYVTGTPAPLLAGTSSQQGGQTVTATGTLDMSRVVGEYTRIYAKCLDTSNYVYVQFVPNANGGGTGVAQVYKRIAGVNTSLALFDVPYPITGTGVQTVVASLSVQGTVVTAVINGTTLVTAITSADATALAASVNAGWLSVSPGFRLTDFNVDVNVAVEGFVQRTLTIWNGSIPGSTFEYLDGRIAALWSPVPAGLDLLVFNSGHNYLARTPADYLAVYEAFVTKNRAQFPAAGVVVTSRNPRFSPATNGADHLSRLAALRKLAAVLGWGYIAALEAFVPRSDGGKAMVRDNGSTDRGIHPTTAYDNAGVTGSSVWADAATRFFNKFSLLP</sequence>
<name>A0A1B1BFU1_9MICO</name>
<evidence type="ECO:0000313" key="1">
    <source>
        <dbReference type="EMBL" id="ANP71440.1"/>
    </source>
</evidence>
<gene>
    <name evidence="1" type="ORF">PA27867_0469</name>
</gene>
<keyword evidence="2" id="KW-1185">Reference proteome</keyword>
<dbReference type="AlphaFoldDB" id="A0A1B1BFU1"/>
<dbReference type="CDD" id="cd00229">
    <property type="entry name" value="SGNH_hydrolase"/>
    <property type="match status" value="1"/>
</dbReference>
<dbReference type="EMBL" id="CP016282">
    <property type="protein sequence ID" value="ANP71440.1"/>
    <property type="molecule type" value="Genomic_DNA"/>
</dbReference>
<proteinExistence type="predicted"/>
<dbReference type="RefSeq" id="WP_066592698.1">
    <property type="nucleotide sequence ID" value="NZ_CP016282.1"/>
</dbReference>
<dbReference type="OrthoDB" id="5102366at2"/>
<evidence type="ECO:0000313" key="2">
    <source>
        <dbReference type="Proteomes" id="UP000092582"/>
    </source>
</evidence>
<dbReference type="InterPro" id="IPR036514">
    <property type="entry name" value="SGNH_hydro_sf"/>
</dbReference>
<dbReference type="KEGG" id="cart:PA27867_0469"/>
<accession>A0A1B1BFU1</accession>
<organism evidence="1 2">
    <name type="scientific">Cryobacterium arcticum</name>
    <dbReference type="NCBI Taxonomy" id="670052"/>
    <lineage>
        <taxon>Bacteria</taxon>
        <taxon>Bacillati</taxon>
        <taxon>Actinomycetota</taxon>
        <taxon>Actinomycetes</taxon>
        <taxon>Micrococcales</taxon>
        <taxon>Microbacteriaceae</taxon>
        <taxon>Cryobacterium</taxon>
    </lineage>
</organism>
<protein>
    <submittedName>
        <fullName evidence="1">Uncharacterized protein</fullName>
    </submittedName>
</protein>
<dbReference type="Proteomes" id="UP000092582">
    <property type="component" value="Chromosome 1"/>
</dbReference>
<dbReference type="Gene3D" id="3.40.50.1110">
    <property type="entry name" value="SGNH hydrolase"/>
    <property type="match status" value="1"/>
</dbReference>
<reference evidence="1 2" key="1">
    <citation type="submission" date="2016-06" db="EMBL/GenBank/DDBJ databases">
        <title>Genome sequencing of Cryobacterium arcticum PAMC 27867.</title>
        <authorList>
            <person name="Lee J."/>
            <person name="Kim O.-S."/>
        </authorList>
    </citation>
    <scope>NUCLEOTIDE SEQUENCE [LARGE SCALE GENOMIC DNA]</scope>
    <source>
        <strain evidence="1 2">PAMC 27867</strain>
    </source>
</reference>